<dbReference type="Proteomes" id="UP001150266">
    <property type="component" value="Unassembled WGS sequence"/>
</dbReference>
<gene>
    <name evidence="2" type="ORF">J3R30DRAFT_1462886</name>
</gene>
<dbReference type="EMBL" id="JAOTPV010000003">
    <property type="protein sequence ID" value="KAJ4486165.1"/>
    <property type="molecule type" value="Genomic_DNA"/>
</dbReference>
<proteinExistence type="predicted"/>
<feature type="region of interest" description="Disordered" evidence="1">
    <location>
        <begin position="47"/>
        <end position="83"/>
    </location>
</feature>
<name>A0A9W9DTM8_9AGAR</name>
<evidence type="ECO:0000313" key="3">
    <source>
        <dbReference type="Proteomes" id="UP001150266"/>
    </source>
</evidence>
<dbReference type="OrthoDB" id="2497682at2759"/>
<sequence length="242" mass="26609">MLSIARVFVTFHTAAYLALVGFTPSSNIALATPFPMPMTLKNYSASFPNEAGPRSKTMKTTLKHNSSRSAPDSRSLSSFNTPAVESRQDTLAALMEYVDDAGVHANSLQQSSIACPDNPEAQQQPSTSSLSLFSGSLLNFQNAISDRGLAYFDKNDALEVLLRKIVDEIKYTLNAVDDLVQCDILLREFIGPIVYELKCFLEWLLDMTEDITDASLNEILILERALLGNDLFQNCLLGVCSL</sequence>
<dbReference type="AlphaFoldDB" id="A0A9W9DTM8"/>
<feature type="compositionally biased region" description="Low complexity" evidence="1">
    <location>
        <begin position="67"/>
        <end position="78"/>
    </location>
</feature>
<protein>
    <submittedName>
        <fullName evidence="2">Uncharacterized protein</fullName>
    </submittedName>
</protein>
<accession>A0A9W9DTM8</accession>
<organism evidence="2 3">
    <name type="scientific">Lentinula aciculospora</name>
    <dbReference type="NCBI Taxonomy" id="153920"/>
    <lineage>
        <taxon>Eukaryota</taxon>
        <taxon>Fungi</taxon>
        <taxon>Dikarya</taxon>
        <taxon>Basidiomycota</taxon>
        <taxon>Agaricomycotina</taxon>
        <taxon>Agaricomycetes</taxon>
        <taxon>Agaricomycetidae</taxon>
        <taxon>Agaricales</taxon>
        <taxon>Marasmiineae</taxon>
        <taxon>Omphalotaceae</taxon>
        <taxon>Lentinula</taxon>
    </lineage>
</organism>
<comment type="caution">
    <text evidence="2">The sequence shown here is derived from an EMBL/GenBank/DDBJ whole genome shotgun (WGS) entry which is preliminary data.</text>
</comment>
<reference evidence="2" key="1">
    <citation type="submission" date="2022-08" db="EMBL/GenBank/DDBJ databases">
        <title>A Global Phylogenomic Analysis of the Shiitake Genus Lentinula.</title>
        <authorList>
            <consortium name="DOE Joint Genome Institute"/>
            <person name="Sierra-Patev S."/>
            <person name="Min B."/>
            <person name="Naranjo-Ortiz M."/>
            <person name="Looney B."/>
            <person name="Konkel Z."/>
            <person name="Slot J.C."/>
            <person name="Sakamoto Y."/>
            <person name="Steenwyk J.L."/>
            <person name="Rokas A."/>
            <person name="Carro J."/>
            <person name="Camarero S."/>
            <person name="Ferreira P."/>
            <person name="Molpeceres G."/>
            <person name="Ruiz-Duenas F.J."/>
            <person name="Serrano A."/>
            <person name="Henrissat B."/>
            <person name="Drula E."/>
            <person name="Hughes K.W."/>
            <person name="Mata J.L."/>
            <person name="Ishikawa N.K."/>
            <person name="Vargas-Isla R."/>
            <person name="Ushijima S."/>
            <person name="Smith C.A."/>
            <person name="Ahrendt S."/>
            <person name="Andreopoulos W."/>
            <person name="He G."/>
            <person name="Labutti K."/>
            <person name="Lipzen A."/>
            <person name="Ng V."/>
            <person name="Riley R."/>
            <person name="Sandor L."/>
            <person name="Barry K."/>
            <person name="Martinez A.T."/>
            <person name="Xiao Y."/>
            <person name="Gibbons J.G."/>
            <person name="Terashima K."/>
            <person name="Grigoriev I.V."/>
            <person name="Hibbett D.S."/>
        </authorList>
    </citation>
    <scope>NUCLEOTIDE SEQUENCE</scope>
    <source>
        <strain evidence="2">JLM2183</strain>
    </source>
</reference>
<evidence type="ECO:0000313" key="2">
    <source>
        <dbReference type="EMBL" id="KAJ4486165.1"/>
    </source>
</evidence>
<keyword evidence="3" id="KW-1185">Reference proteome</keyword>
<evidence type="ECO:0000256" key="1">
    <source>
        <dbReference type="SAM" id="MobiDB-lite"/>
    </source>
</evidence>